<dbReference type="FunCoup" id="A0A3Q1J727">
    <property type="interactions" value="108"/>
</dbReference>
<feature type="chain" id="PRO_5018702423" description="Ig-like domain-containing protein" evidence="9">
    <location>
        <begin position="20"/>
        <end position="351"/>
    </location>
</feature>
<dbReference type="InterPro" id="IPR007110">
    <property type="entry name" value="Ig-like_dom"/>
</dbReference>
<dbReference type="SMART" id="SM00409">
    <property type="entry name" value="IG"/>
    <property type="match status" value="2"/>
</dbReference>
<dbReference type="InParanoid" id="A0A3Q1J727"/>
<dbReference type="OrthoDB" id="6370831at2759"/>
<dbReference type="InterPro" id="IPR052051">
    <property type="entry name" value="TCR_complex_component"/>
</dbReference>
<dbReference type="GO" id="GO:0005886">
    <property type="term" value="C:plasma membrane"/>
    <property type="evidence" value="ECO:0007669"/>
    <property type="project" value="UniProtKB-SubCell"/>
</dbReference>
<keyword evidence="12" id="KW-1185">Reference proteome</keyword>
<dbReference type="PROSITE" id="PS50835">
    <property type="entry name" value="IG_LIKE"/>
    <property type="match status" value="2"/>
</dbReference>
<dbReference type="GO" id="GO:0002376">
    <property type="term" value="P:immune system process"/>
    <property type="evidence" value="ECO:0007669"/>
    <property type="project" value="UniProtKB-KW"/>
</dbReference>
<proteinExistence type="predicted"/>
<reference evidence="11" key="2">
    <citation type="submission" date="2025-08" db="UniProtKB">
        <authorList>
            <consortium name="Ensembl"/>
        </authorList>
    </citation>
    <scope>IDENTIFICATION</scope>
</reference>
<dbReference type="SMART" id="SM00406">
    <property type="entry name" value="IGv"/>
    <property type="match status" value="1"/>
</dbReference>
<evidence type="ECO:0000256" key="5">
    <source>
        <dbReference type="ARBA" id="ARBA00023136"/>
    </source>
</evidence>
<dbReference type="RefSeq" id="XP_026208275.1">
    <property type="nucleotide sequence ID" value="XM_026352490.1"/>
</dbReference>
<dbReference type="PANTHER" id="PTHR19433:SF127">
    <property type="entry name" value="NITR9"/>
    <property type="match status" value="1"/>
</dbReference>
<keyword evidence="8" id="KW-1133">Transmembrane helix</keyword>
<dbReference type="InterPro" id="IPR013106">
    <property type="entry name" value="Ig_V-set"/>
</dbReference>
<keyword evidence="8" id="KW-0812">Transmembrane</keyword>
<keyword evidence="5 8" id="KW-0472">Membrane</keyword>
<dbReference type="GeneTree" id="ENSGT00950000182968"/>
<evidence type="ECO:0000256" key="8">
    <source>
        <dbReference type="SAM" id="Phobius"/>
    </source>
</evidence>
<sequence length="351" mass="39283">MTPLKVLLYLTYLSLGSLGQKTNLKSSIYVQQDSGFYPVSVGDSVTLRCFYKGRAVMFYWYKQILGQKPRLMSSFYKRETSGTFHDEFNNNSRFTLEAGNSINHLTISNLRISDSATYYCIGCYAYDFEFNEGATVSVQSSVLNIQALVHQSGSESIQPGDTVTLKCTVHTGSCDGEHSVYWFKDSEESHPGIIYTHGDRNDQCEKKTDTQTNTCIYNLPGNNLTLSHVGMSNCAVASCGHLLFGKKKKLQRGSADGYSLDLVHVLSGALAFTTILAVILAYTAYRVYKRNIAERLQDSQVRASATLTPNAEGYQDSDYLHYAALKKHKINRPKRQRLGTQTECVYSTVRQ</sequence>
<evidence type="ECO:0000256" key="7">
    <source>
        <dbReference type="ARBA" id="ARBA00023180"/>
    </source>
</evidence>
<feature type="transmembrane region" description="Helical" evidence="8">
    <location>
        <begin position="262"/>
        <end position="285"/>
    </location>
</feature>
<dbReference type="AlphaFoldDB" id="A0A3Q1J727"/>
<dbReference type="SUPFAM" id="SSF48726">
    <property type="entry name" value="Immunoglobulin"/>
    <property type="match status" value="2"/>
</dbReference>
<protein>
    <recommendedName>
        <fullName evidence="10">Ig-like domain-containing protein</fullName>
    </recommendedName>
</protein>
<keyword evidence="4" id="KW-0391">Immunity</keyword>
<dbReference type="Pfam" id="PF07686">
    <property type="entry name" value="V-set"/>
    <property type="match status" value="1"/>
</dbReference>
<dbReference type="InterPro" id="IPR003599">
    <property type="entry name" value="Ig_sub"/>
</dbReference>
<evidence type="ECO:0000313" key="12">
    <source>
        <dbReference type="Proteomes" id="UP000265040"/>
    </source>
</evidence>
<evidence type="ECO:0000259" key="10">
    <source>
        <dbReference type="PROSITE" id="PS50835"/>
    </source>
</evidence>
<name>A0A3Q1J727_ANATE</name>
<feature type="domain" description="Ig-like" evidence="10">
    <location>
        <begin position="140"/>
        <end position="251"/>
    </location>
</feature>
<feature type="signal peptide" evidence="9">
    <location>
        <begin position="1"/>
        <end position="19"/>
    </location>
</feature>
<evidence type="ECO:0000256" key="9">
    <source>
        <dbReference type="SAM" id="SignalP"/>
    </source>
</evidence>
<evidence type="ECO:0000256" key="1">
    <source>
        <dbReference type="ARBA" id="ARBA00004236"/>
    </source>
</evidence>
<accession>A0A3Q1J727</accession>
<dbReference type="GeneID" id="113157175"/>
<evidence type="ECO:0000256" key="6">
    <source>
        <dbReference type="ARBA" id="ARBA00023157"/>
    </source>
</evidence>
<comment type="subcellular location">
    <subcellularLocation>
        <location evidence="1">Cell membrane</location>
    </subcellularLocation>
</comment>
<keyword evidence="6" id="KW-1015">Disulfide bond</keyword>
<dbReference type="Ensembl" id="ENSATET00000026562.3">
    <property type="protein sequence ID" value="ENSATEP00000026143.1"/>
    <property type="gene ID" value="ENSATEG00000018128.3"/>
</dbReference>
<dbReference type="Proteomes" id="UP000265040">
    <property type="component" value="Chromosome 18"/>
</dbReference>
<keyword evidence="7" id="KW-0325">Glycoprotein</keyword>
<dbReference type="STRING" id="64144.ENSATEP00000026143"/>
<reference evidence="11" key="3">
    <citation type="submission" date="2025-09" db="UniProtKB">
        <authorList>
            <consortium name="Ensembl"/>
        </authorList>
    </citation>
    <scope>IDENTIFICATION</scope>
</reference>
<dbReference type="InterPro" id="IPR013783">
    <property type="entry name" value="Ig-like_fold"/>
</dbReference>
<evidence type="ECO:0000256" key="4">
    <source>
        <dbReference type="ARBA" id="ARBA00022859"/>
    </source>
</evidence>
<feature type="domain" description="Ig-like" evidence="10">
    <location>
        <begin position="42"/>
        <end position="120"/>
    </location>
</feature>
<dbReference type="GO" id="GO:0009617">
    <property type="term" value="P:response to bacterium"/>
    <property type="evidence" value="ECO:0007669"/>
    <property type="project" value="TreeGrafter"/>
</dbReference>
<keyword evidence="2" id="KW-1003">Cell membrane</keyword>
<evidence type="ECO:0000256" key="2">
    <source>
        <dbReference type="ARBA" id="ARBA00022475"/>
    </source>
</evidence>
<dbReference type="InterPro" id="IPR036179">
    <property type="entry name" value="Ig-like_dom_sf"/>
</dbReference>
<dbReference type="OMA" id="WFQDSAE"/>
<evidence type="ECO:0000313" key="11">
    <source>
        <dbReference type="Ensembl" id="ENSATEP00000026143.1"/>
    </source>
</evidence>
<keyword evidence="3 9" id="KW-0732">Signal</keyword>
<reference evidence="11" key="1">
    <citation type="submission" date="2021-04" db="EMBL/GenBank/DDBJ databases">
        <authorList>
            <consortium name="Wellcome Sanger Institute Data Sharing"/>
        </authorList>
    </citation>
    <scope>NUCLEOTIDE SEQUENCE [LARGE SCALE GENOMIC DNA]</scope>
</reference>
<organism evidence="11 12">
    <name type="scientific">Anabas testudineus</name>
    <name type="common">Climbing perch</name>
    <name type="synonym">Anthias testudineus</name>
    <dbReference type="NCBI Taxonomy" id="64144"/>
    <lineage>
        <taxon>Eukaryota</taxon>
        <taxon>Metazoa</taxon>
        <taxon>Chordata</taxon>
        <taxon>Craniata</taxon>
        <taxon>Vertebrata</taxon>
        <taxon>Euteleostomi</taxon>
        <taxon>Actinopterygii</taxon>
        <taxon>Neopterygii</taxon>
        <taxon>Teleostei</taxon>
        <taxon>Neoteleostei</taxon>
        <taxon>Acanthomorphata</taxon>
        <taxon>Anabantaria</taxon>
        <taxon>Anabantiformes</taxon>
        <taxon>Anabantoidei</taxon>
        <taxon>Anabantidae</taxon>
        <taxon>Anabas</taxon>
    </lineage>
</organism>
<dbReference type="Gene3D" id="2.60.40.10">
    <property type="entry name" value="Immunoglobulins"/>
    <property type="match status" value="2"/>
</dbReference>
<evidence type="ECO:0000256" key="3">
    <source>
        <dbReference type="ARBA" id="ARBA00022729"/>
    </source>
</evidence>
<dbReference type="PANTHER" id="PTHR19433">
    <property type="entry name" value="T-CELL RECEPTOR ALPHA CHAIN V REGION-RELATED"/>
    <property type="match status" value="1"/>
</dbReference>